<evidence type="ECO:0000256" key="1">
    <source>
        <dbReference type="SAM" id="MobiDB-lite"/>
    </source>
</evidence>
<dbReference type="Pfam" id="PF09962">
    <property type="entry name" value="DUF2196"/>
    <property type="match status" value="1"/>
</dbReference>
<dbReference type="PANTHER" id="PTHR40069:SF1">
    <property type="entry name" value="YWBE PROTEIN"/>
    <property type="match status" value="1"/>
</dbReference>
<reference evidence="2 3" key="1">
    <citation type="journal article" date="2018" name="Front. Microbiol.">
        <title>Genome-Wide Analysis of Corynespora cassiicola Leaf Fall Disease Putative Effectors.</title>
        <authorList>
            <person name="Lopez D."/>
            <person name="Ribeiro S."/>
            <person name="Label P."/>
            <person name="Fumanal B."/>
            <person name="Venisse J.S."/>
            <person name="Kohler A."/>
            <person name="de Oliveira R.R."/>
            <person name="Labutti K."/>
            <person name="Lipzen A."/>
            <person name="Lail K."/>
            <person name="Bauer D."/>
            <person name="Ohm R.A."/>
            <person name="Barry K.W."/>
            <person name="Spatafora J."/>
            <person name="Grigoriev I.V."/>
            <person name="Martin F.M."/>
            <person name="Pujade-Renaud V."/>
        </authorList>
    </citation>
    <scope>NUCLEOTIDE SEQUENCE [LARGE SCALE GENOMIC DNA]</scope>
    <source>
        <strain evidence="2 3">Philippines</strain>
    </source>
</reference>
<dbReference type="InterPro" id="IPR019240">
    <property type="entry name" value="DUF2196"/>
</dbReference>
<dbReference type="AlphaFoldDB" id="A0A2T2NSJ4"/>
<protein>
    <submittedName>
        <fullName evidence="2">Uncharacterized protein</fullName>
    </submittedName>
</protein>
<feature type="region of interest" description="Disordered" evidence="1">
    <location>
        <begin position="1"/>
        <end position="71"/>
    </location>
</feature>
<organism evidence="2 3">
    <name type="scientific">Corynespora cassiicola Philippines</name>
    <dbReference type="NCBI Taxonomy" id="1448308"/>
    <lineage>
        <taxon>Eukaryota</taxon>
        <taxon>Fungi</taxon>
        <taxon>Dikarya</taxon>
        <taxon>Ascomycota</taxon>
        <taxon>Pezizomycotina</taxon>
        <taxon>Dothideomycetes</taxon>
        <taxon>Pleosporomycetidae</taxon>
        <taxon>Pleosporales</taxon>
        <taxon>Corynesporascaceae</taxon>
        <taxon>Corynespora</taxon>
    </lineage>
</organism>
<gene>
    <name evidence="2" type="ORF">BS50DRAFT_666022</name>
</gene>
<accession>A0A2T2NSJ4</accession>
<dbReference type="OrthoDB" id="20105at2759"/>
<evidence type="ECO:0000313" key="2">
    <source>
        <dbReference type="EMBL" id="PSN68354.1"/>
    </source>
</evidence>
<keyword evidence="3" id="KW-1185">Reference proteome</keyword>
<name>A0A2T2NSJ4_CORCC</name>
<proteinExistence type="predicted"/>
<feature type="compositionally biased region" description="Basic residues" evidence="1">
    <location>
        <begin position="1"/>
        <end position="12"/>
    </location>
</feature>
<dbReference type="EMBL" id="KZ678134">
    <property type="protein sequence ID" value="PSN68354.1"/>
    <property type="molecule type" value="Genomic_DNA"/>
</dbReference>
<evidence type="ECO:0000313" key="3">
    <source>
        <dbReference type="Proteomes" id="UP000240883"/>
    </source>
</evidence>
<dbReference type="PANTHER" id="PTHR40069">
    <property type="entry name" value="YWBE PROTEIN"/>
    <property type="match status" value="1"/>
</dbReference>
<dbReference type="NCBIfam" id="TIGR03833">
    <property type="entry name" value="YwbE family protein"/>
    <property type="match status" value="1"/>
</dbReference>
<feature type="compositionally biased region" description="Basic residues" evidence="1">
    <location>
        <begin position="36"/>
        <end position="55"/>
    </location>
</feature>
<dbReference type="Proteomes" id="UP000240883">
    <property type="component" value="Unassembled WGS sequence"/>
</dbReference>
<sequence>MNRPHKPNRQRRGGGGGTSHPDPLTSQPTSQPRGRGQGRGRGRPSPRGRGNHQHHQIPGPYTPVPPISALHPGTPVAIILKQDQPTGHQVKGIVSELLTRGDHPRGVKVRLRDGRVGRVQKVVSESEGAAGEALVGGAEAGLGRDGDVRGRGDGGVRRGAGMERDVREHDEYFYDEERAGQRDLGYFRELEEADAREGGWSARERDMVPEGGGEVVTCPVCGNFEGDARAVEYHVEEHFAEG</sequence>